<proteinExistence type="inferred from homology"/>
<evidence type="ECO:0000256" key="17">
    <source>
        <dbReference type="SAM" id="Phobius"/>
    </source>
</evidence>
<evidence type="ECO:0000256" key="7">
    <source>
        <dbReference type="ARBA" id="ARBA00022692"/>
    </source>
</evidence>
<comment type="similarity">
    <text evidence="3">Belongs to the complex I NDUFB11 subunit family.</text>
</comment>
<comment type="function">
    <text evidence="1">Accessory subunit of the mitochondrial membrane respiratory chain NADH dehydrogenase (Complex I), that is believed not to be involved in catalysis. Complex I functions in the transfer of electrons from NADH to the respiratory chain. The immediate electron acceptor for the enzyme is believed to be ubiquinone.</text>
</comment>
<keyword evidence="9" id="KW-0809">Transit peptide</keyword>
<evidence type="ECO:0000256" key="16">
    <source>
        <dbReference type="ARBA" id="ARBA00046528"/>
    </source>
</evidence>
<accession>A0A1D1VKU0</accession>
<feature type="transmembrane region" description="Helical" evidence="17">
    <location>
        <begin position="89"/>
        <end position="111"/>
    </location>
</feature>
<evidence type="ECO:0000256" key="10">
    <source>
        <dbReference type="ARBA" id="ARBA00022982"/>
    </source>
</evidence>
<evidence type="ECO:0000256" key="12">
    <source>
        <dbReference type="ARBA" id="ARBA00023128"/>
    </source>
</evidence>
<evidence type="ECO:0000256" key="3">
    <source>
        <dbReference type="ARBA" id="ARBA00008915"/>
    </source>
</evidence>
<dbReference type="EMBL" id="BDGG01000008">
    <property type="protein sequence ID" value="GAV02235.1"/>
    <property type="molecule type" value="Genomic_DNA"/>
</dbReference>
<protein>
    <recommendedName>
        <fullName evidence="4">NADH dehydrogenase [ubiquinone] 1 beta subcomplex subunit 11, mitochondrial</fullName>
    </recommendedName>
    <alternativeName>
        <fullName evidence="15">Complex I-ESSS</fullName>
    </alternativeName>
    <alternativeName>
        <fullName evidence="14">NADH-ubiquinone oxidoreductase ESSS subunit</fullName>
    </alternativeName>
</protein>
<sequence length="168" mass="19505">MNCSLARLAIRRFLAKNTVLIGPLPTSVRISCVRPISTTDKKKDGSVGLSIQQDGVSTKVGGPVDTNYVQRKDWITRGMDFEDEDEDRWAYYFAMFGMFTFMNVAIGYYLTYMPNRGWPNRDWVEREAYLELHRREKFGEPLVDPDFIPRSRIVLPSEEELEGFEIHI</sequence>
<reference evidence="18 19" key="1">
    <citation type="journal article" date="2016" name="Nat. Commun.">
        <title>Extremotolerant tardigrade genome and improved radiotolerance of human cultured cells by tardigrade-unique protein.</title>
        <authorList>
            <person name="Hashimoto T."/>
            <person name="Horikawa D.D."/>
            <person name="Saito Y."/>
            <person name="Kuwahara H."/>
            <person name="Kozuka-Hata H."/>
            <person name="Shin-I T."/>
            <person name="Minakuchi Y."/>
            <person name="Ohishi K."/>
            <person name="Motoyama A."/>
            <person name="Aizu T."/>
            <person name="Enomoto A."/>
            <person name="Kondo K."/>
            <person name="Tanaka S."/>
            <person name="Hara Y."/>
            <person name="Koshikawa S."/>
            <person name="Sagara H."/>
            <person name="Miura T."/>
            <person name="Yokobori S."/>
            <person name="Miyagawa K."/>
            <person name="Suzuki Y."/>
            <person name="Kubo T."/>
            <person name="Oyama M."/>
            <person name="Kohara Y."/>
            <person name="Fujiyama A."/>
            <person name="Arakawa K."/>
            <person name="Katayama T."/>
            <person name="Toyoda A."/>
            <person name="Kunieda T."/>
        </authorList>
    </citation>
    <scope>NUCLEOTIDE SEQUENCE [LARGE SCALE GENOMIC DNA]</scope>
    <source>
        <strain evidence="18 19">YOKOZUNA-1</strain>
    </source>
</reference>
<comment type="caution">
    <text evidence="18">The sequence shown here is derived from an EMBL/GenBank/DDBJ whole genome shotgun (WGS) entry which is preliminary data.</text>
</comment>
<gene>
    <name evidence="18" type="primary">RvY_12827-1</name>
    <name evidence="18" type="synonym">RvY_12827.1</name>
    <name evidence="18" type="ORF">RvY_12827</name>
</gene>
<keyword evidence="8" id="KW-0999">Mitochondrion inner membrane</keyword>
<evidence type="ECO:0000313" key="18">
    <source>
        <dbReference type="EMBL" id="GAV02235.1"/>
    </source>
</evidence>
<evidence type="ECO:0000313" key="19">
    <source>
        <dbReference type="Proteomes" id="UP000186922"/>
    </source>
</evidence>
<keyword evidence="11 17" id="KW-1133">Transmembrane helix</keyword>
<comment type="subcellular location">
    <subcellularLocation>
        <location evidence="2">Mitochondrion inner membrane</location>
        <topology evidence="2">Single-pass membrane protein</topology>
    </subcellularLocation>
</comment>
<keyword evidence="5" id="KW-0813">Transport</keyword>
<keyword evidence="13 17" id="KW-0472">Membrane</keyword>
<evidence type="ECO:0000256" key="1">
    <source>
        <dbReference type="ARBA" id="ARBA00003195"/>
    </source>
</evidence>
<name>A0A1D1VKU0_RAMVA</name>
<keyword evidence="7 17" id="KW-0812">Transmembrane</keyword>
<dbReference type="PANTHER" id="PTHR13327:SF0">
    <property type="entry name" value="NADH DEHYDROGENASE [UBIQUINONE] 1 BETA SUBCOMPLEX SUBUNIT 11, MITOCHONDRIAL"/>
    <property type="match status" value="1"/>
</dbReference>
<keyword evidence="6" id="KW-0679">Respiratory chain</keyword>
<dbReference type="AlphaFoldDB" id="A0A1D1VKU0"/>
<dbReference type="OrthoDB" id="5917019at2759"/>
<dbReference type="Proteomes" id="UP000186922">
    <property type="component" value="Unassembled WGS sequence"/>
</dbReference>
<organism evidence="18 19">
    <name type="scientific">Ramazzottius varieornatus</name>
    <name type="common">Water bear</name>
    <name type="synonym">Tardigrade</name>
    <dbReference type="NCBI Taxonomy" id="947166"/>
    <lineage>
        <taxon>Eukaryota</taxon>
        <taxon>Metazoa</taxon>
        <taxon>Ecdysozoa</taxon>
        <taxon>Tardigrada</taxon>
        <taxon>Eutardigrada</taxon>
        <taxon>Parachela</taxon>
        <taxon>Hypsibioidea</taxon>
        <taxon>Ramazzottiidae</taxon>
        <taxon>Ramazzottius</taxon>
    </lineage>
</organism>
<evidence type="ECO:0000256" key="2">
    <source>
        <dbReference type="ARBA" id="ARBA00004434"/>
    </source>
</evidence>
<keyword evidence="10" id="KW-0249">Electron transport</keyword>
<dbReference type="STRING" id="947166.A0A1D1VKU0"/>
<evidence type="ECO:0000256" key="13">
    <source>
        <dbReference type="ARBA" id="ARBA00023136"/>
    </source>
</evidence>
<evidence type="ECO:0000256" key="8">
    <source>
        <dbReference type="ARBA" id="ARBA00022792"/>
    </source>
</evidence>
<keyword evidence="19" id="KW-1185">Reference proteome</keyword>
<keyword evidence="12" id="KW-0496">Mitochondrion</keyword>
<dbReference type="PANTHER" id="PTHR13327">
    <property type="entry name" value="NADH-UBIQUINONE OXIDOREDUCTASE ESSS SUBUNIT, MITOCHONDRIAL PRECURSOR"/>
    <property type="match status" value="1"/>
</dbReference>
<evidence type="ECO:0000256" key="6">
    <source>
        <dbReference type="ARBA" id="ARBA00022660"/>
    </source>
</evidence>
<evidence type="ECO:0000256" key="15">
    <source>
        <dbReference type="ARBA" id="ARBA00031387"/>
    </source>
</evidence>
<comment type="subunit">
    <text evidence="16">Complex I is composed of 45 different subunits. Interacts with BCAP31.</text>
</comment>
<dbReference type="GO" id="GO:0005743">
    <property type="term" value="C:mitochondrial inner membrane"/>
    <property type="evidence" value="ECO:0007669"/>
    <property type="project" value="UniProtKB-SubCell"/>
</dbReference>
<dbReference type="InterPro" id="IPR019329">
    <property type="entry name" value="NADH_UbQ_OxRdtase_ESSS_su"/>
</dbReference>
<dbReference type="Pfam" id="PF10183">
    <property type="entry name" value="ESSS"/>
    <property type="match status" value="1"/>
</dbReference>
<evidence type="ECO:0000256" key="14">
    <source>
        <dbReference type="ARBA" id="ARBA00030753"/>
    </source>
</evidence>
<evidence type="ECO:0000256" key="4">
    <source>
        <dbReference type="ARBA" id="ARBA00018632"/>
    </source>
</evidence>
<evidence type="ECO:0000256" key="5">
    <source>
        <dbReference type="ARBA" id="ARBA00022448"/>
    </source>
</evidence>
<evidence type="ECO:0000256" key="11">
    <source>
        <dbReference type="ARBA" id="ARBA00022989"/>
    </source>
</evidence>
<evidence type="ECO:0000256" key="9">
    <source>
        <dbReference type="ARBA" id="ARBA00022946"/>
    </source>
</evidence>